<dbReference type="Proteomes" id="UP000652763">
    <property type="component" value="Unassembled WGS sequence"/>
</dbReference>
<dbReference type="InterPro" id="IPR046288">
    <property type="entry name" value="DUF6325"/>
</dbReference>
<proteinExistence type="predicted"/>
<reference evidence="1 2" key="1">
    <citation type="submission" date="2020-08" db="EMBL/GenBank/DDBJ databases">
        <title>A Genomic Blueprint of the Chicken Gut Microbiome.</title>
        <authorList>
            <person name="Gilroy R."/>
            <person name="Ravi A."/>
            <person name="Getino M."/>
            <person name="Pursley I."/>
            <person name="Horton D.L."/>
            <person name="Alikhan N.-F."/>
            <person name="Baker D."/>
            <person name="Gharbi K."/>
            <person name="Hall N."/>
            <person name="Watson M."/>
            <person name="Adriaenssens E.M."/>
            <person name="Foster-Nyarko E."/>
            <person name="Jarju S."/>
            <person name="Secka A."/>
            <person name="Antonio M."/>
            <person name="Oren A."/>
            <person name="Chaudhuri R."/>
            <person name="La Ragione R.M."/>
            <person name="Hildebrand F."/>
            <person name="Pallen M.J."/>
        </authorList>
    </citation>
    <scope>NUCLEOTIDE SEQUENCE [LARGE SCALE GENOMIC DNA]</scope>
    <source>
        <strain evidence="1 2">Sa2BUA2</strain>
    </source>
</reference>
<dbReference type="RefSeq" id="WP_191746764.1">
    <property type="nucleotide sequence ID" value="NZ_JACSQC010000003.1"/>
</dbReference>
<evidence type="ECO:0000313" key="1">
    <source>
        <dbReference type="EMBL" id="MBD8043862.1"/>
    </source>
</evidence>
<keyword evidence="2" id="KW-1185">Reference proteome</keyword>
<dbReference type="Pfam" id="PF19850">
    <property type="entry name" value="DUF6325"/>
    <property type="match status" value="1"/>
</dbReference>
<comment type="caution">
    <text evidence="1">The sequence shown here is derived from an EMBL/GenBank/DDBJ whole genome shotgun (WGS) entry which is preliminary data.</text>
</comment>
<protein>
    <submittedName>
        <fullName evidence="1">DUF1269 domain-containing protein</fullName>
    </submittedName>
</protein>
<evidence type="ECO:0000313" key="2">
    <source>
        <dbReference type="Proteomes" id="UP000652763"/>
    </source>
</evidence>
<accession>A0ABR8YI18</accession>
<gene>
    <name evidence="1" type="ORF">H9638_08550</name>
</gene>
<sequence length="141" mass="14858">MDLGPVEVVIFTFPRPEVDAGVIAALGETVRGGAVTLIDLVLVTRDGDGKIHIRDIEDDLPEAWADVLVDSRPLTLLSDSDLDVAADSVGPNETAVVAAFEHKWAQPLSAEVRRAGGTTALHVRIPRETVTAALDASAAAR</sequence>
<organism evidence="1 2">
    <name type="scientific">Arthrobacter pullicola</name>
    <dbReference type="NCBI Taxonomy" id="2762224"/>
    <lineage>
        <taxon>Bacteria</taxon>
        <taxon>Bacillati</taxon>
        <taxon>Actinomycetota</taxon>
        <taxon>Actinomycetes</taxon>
        <taxon>Micrococcales</taxon>
        <taxon>Micrococcaceae</taxon>
        <taxon>Arthrobacter</taxon>
    </lineage>
</organism>
<dbReference type="EMBL" id="JACSQC010000003">
    <property type="protein sequence ID" value="MBD8043862.1"/>
    <property type="molecule type" value="Genomic_DNA"/>
</dbReference>
<name>A0ABR8YI18_9MICC</name>